<accession>A0ABU4XLH3</accession>
<evidence type="ECO:0000313" key="2">
    <source>
        <dbReference type="Proteomes" id="UP001271780"/>
    </source>
</evidence>
<dbReference type="Proteomes" id="UP001271780">
    <property type="component" value="Unassembled WGS sequence"/>
</dbReference>
<reference evidence="1 2" key="1">
    <citation type="submission" date="2023-08" db="EMBL/GenBank/DDBJ databases">
        <title>Implementing the SeqCode for naming new Mesorhizobium species isolated from Vachellia karroo root nodules.</title>
        <authorList>
            <person name="Van Lill M."/>
        </authorList>
    </citation>
    <scope>NUCLEOTIDE SEQUENCE [LARGE SCALE GENOMIC DNA]</scope>
    <source>
        <strain evidence="1 2">VK23A</strain>
    </source>
</reference>
<gene>
    <name evidence="1" type="ORF">RFM27_26320</name>
</gene>
<protein>
    <submittedName>
        <fullName evidence="1">Uncharacterized protein</fullName>
    </submittedName>
</protein>
<comment type="caution">
    <text evidence="1">The sequence shown here is derived from an EMBL/GenBank/DDBJ whole genome shotgun (WGS) entry which is preliminary data.</text>
</comment>
<dbReference type="RefSeq" id="WP_320318415.1">
    <property type="nucleotide sequence ID" value="NZ_JAVIIX010000020.1"/>
</dbReference>
<name>A0ABU4XLH3_9HYPH</name>
<proteinExistence type="predicted"/>
<evidence type="ECO:0000313" key="1">
    <source>
        <dbReference type="EMBL" id="MDX8475605.1"/>
    </source>
</evidence>
<keyword evidence="2" id="KW-1185">Reference proteome</keyword>
<organism evidence="1 2">
    <name type="scientific">Mesorhizobium dulcispinae</name>
    <dbReference type="NCBI Taxonomy" id="3072316"/>
    <lineage>
        <taxon>Bacteria</taxon>
        <taxon>Pseudomonadati</taxon>
        <taxon>Pseudomonadota</taxon>
        <taxon>Alphaproteobacteria</taxon>
        <taxon>Hyphomicrobiales</taxon>
        <taxon>Phyllobacteriaceae</taxon>
        <taxon>Mesorhizobium</taxon>
    </lineage>
</organism>
<sequence>MFQRLEQFQEKCVAVFRPELRKKELERFSDFCQTLNRFNTSNLRLYPMAIRSNG</sequence>
<dbReference type="EMBL" id="JAVIIZ010000021">
    <property type="protein sequence ID" value="MDX8475605.1"/>
    <property type="molecule type" value="Genomic_DNA"/>
</dbReference>